<evidence type="ECO:0000259" key="8">
    <source>
        <dbReference type="PROSITE" id="PS51329"/>
    </source>
</evidence>
<dbReference type="InterPro" id="IPR012945">
    <property type="entry name" value="Tubulin-bd_cofactor_C_dom"/>
</dbReference>
<dbReference type="Gene3D" id="1.20.58.1250">
    <property type="entry name" value="Tubulin Binding Cofactor C, N-terminal domain"/>
    <property type="match status" value="1"/>
</dbReference>
<dbReference type="GO" id="GO:0007021">
    <property type="term" value="P:tubulin complex assembly"/>
    <property type="evidence" value="ECO:0007669"/>
    <property type="project" value="TreeGrafter"/>
</dbReference>
<comment type="caution">
    <text evidence="9">The sequence shown here is derived from an EMBL/GenBank/DDBJ whole genome shotgun (WGS) entry which is preliminary data.</text>
</comment>
<dbReference type="InterPro" id="IPR017901">
    <property type="entry name" value="C-CAP_CF_C-like"/>
</dbReference>
<proteinExistence type="inferred from homology"/>
<accession>A0A507BHD5</accession>
<dbReference type="InterPro" id="IPR038397">
    <property type="entry name" value="TBCC_N_sf"/>
</dbReference>
<evidence type="ECO:0000256" key="6">
    <source>
        <dbReference type="ARBA" id="ARBA00026055"/>
    </source>
</evidence>
<dbReference type="Pfam" id="PF16752">
    <property type="entry name" value="TBCC_N"/>
    <property type="match status" value="1"/>
</dbReference>
<dbReference type="GO" id="GO:0015631">
    <property type="term" value="F:tubulin binding"/>
    <property type="evidence" value="ECO:0007669"/>
    <property type="project" value="InterPro"/>
</dbReference>
<feature type="region of interest" description="Disordered" evidence="7">
    <location>
        <begin position="126"/>
        <end position="198"/>
    </location>
</feature>
<dbReference type="InParanoid" id="A0A507BHD5"/>
<keyword evidence="10" id="KW-1185">Reference proteome</keyword>
<dbReference type="Pfam" id="PF07986">
    <property type="entry name" value="TBCC"/>
    <property type="match status" value="1"/>
</dbReference>
<dbReference type="OrthoDB" id="194775at2759"/>
<evidence type="ECO:0000256" key="2">
    <source>
        <dbReference type="ARBA" id="ARBA00008848"/>
    </source>
</evidence>
<dbReference type="GO" id="GO:0005737">
    <property type="term" value="C:cytoplasm"/>
    <property type="evidence" value="ECO:0007669"/>
    <property type="project" value="UniProtKB-SubCell"/>
</dbReference>
<dbReference type="InterPro" id="IPR016098">
    <property type="entry name" value="CAP/MinC_C"/>
</dbReference>
<reference evidence="9 10" key="1">
    <citation type="submission" date="2019-06" db="EMBL/GenBank/DDBJ databases">
        <title>Draft genome sequence of the filamentous fungus Phialemoniopsis curvata isolated from diesel fuel.</title>
        <authorList>
            <person name="Varaljay V.A."/>
            <person name="Lyon W.J."/>
            <person name="Crouch A.L."/>
            <person name="Drake C.E."/>
            <person name="Hollomon J.M."/>
            <person name="Nadeau L.J."/>
            <person name="Nunn H.S."/>
            <person name="Stevenson B.S."/>
            <person name="Bojanowski C.L."/>
            <person name="Crookes-Goodson W.J."/>
        </authorList>
    </citation>
    <scope>NUCLEOTIDE SEQUENCE [LARGE SCALE GENOMIC DNA]</scope>
    <source>
        <strain evidence="9 10">D216</strain>
    </source>
</reference>
<dbReference type="Gene3D" id="2.160.20.70">
    <property type="match status" value="1"/>
</dbReference>
<gene>
    <name evidence="9" type="ORF">E0L32_002703</name>
</gene>
<feature type="compositionally biased region" description="Low complexity" evidence="7">
    <location>
        <begin position="152"/>
        <end position="164"/>
    </location>
</feature>
<keyword evidence="4" id="KW-0007">Acetylation</keyword>
<dbReference type="FunFam" id="2.160.20.70:FF:000011">
    <property type="entry name" value="Tubulin-specific chaperone c, putative"/>
    <property type="match status" value="1"/>
</dbReference>
<dbReference type="RefSeq" id="XP_030999905.1">
    <property type="nucleotide sequence ID" value="XM_031136922.1"/>
</dbReference>
<evidence type="ECO:0000256" key="3">
    <source>
        <dbReference type="ARBA" id="ARBA00022490"/>
    </source>
</evidence>
<evidence type="ECO:0000313" key="10">
    <source>
        <dbReference type="Proteomes" id="UP000319257"/>
    </source>
</evidence>
<dbReference type="InterPro" id="IPR027684">
    <property type="entry name" value="TBCC"/>
</dbReference>
<dbReference type="PANTHER" id="PTHR15139:SF0">
    <property type="entry name" value="TUBULIN-SPECIFIC CHAPERONE C"/>
    <property type="match status" value="1"/>
</dbReference>
<comment type="subcellular location">
    <subcellularLocation>
        <location evidence="1">Cytoplasm</location>
    </subcellularLocation>
</comment>
<dbReference type="AlphaFoldDB" id="A0A507BHD5"/>
<comment type="subunit">
    <text evidence="6">Supercomplex made of cofactors A to E. Cofactors A and D function by capturing and stabilizing tubulin in a quasi-native conformation. Cofactor E binds to the cofactor D-tubulin complex; interaction with cofactor C then causes the release of tubulin polypeptides that are committed to the native state.</text>
</comment>
<evidence type="ECO:0000256" key="5">
    <source>
        <dbReference type="ARBA" id="ARBA00023186"/>
    </source>
</evidence>
<dbReference type="SMART" id="SM00673">
    <property type="entry name" value="CARP"/>
    <property type="match status" value="1"/>
</dbReference>
<keyword evidence="3" id="KW-0963">Cytoplasm</keyword>
<dbReference type="InterPro" id="IPR031925">
    <property type="entry name" value="TBCC_N"/>
</dbReference>
<comment type="similarity">
    <text evidence="2">Belongs to the TBCC family.</text>
</comment>
<protein>
    <recommendedName>
        <fullName evidence="8">C-CAP/cofactor C-like domain-containing protein</fullName>
    </recommendedName>
</protein>
<evidence type="ECO:0000313" key="9">
    <source>
        <dbReference type="EMBL" id="TPX18194.1"/>
    </source>
</evidence>
<dbReference type="PROSITE" id="PS51329">
    <property type="entry name" value="C_CAP_COFACTOR_C"/>
    <property type="match status" value="1"/>
</dbReference>
<dbReference type="PANTHER" id="PTHR15139">
    <property type="entry name" value="TUBULIN FOLDING COFACTOR C"/>
    <property type="match status" value="1"/>
</dbReference>
<dbReference type="Proteomes" id="UP000319257">
    <property type="component" value="Unassembled WGS sequence"/>
</dbReference>
<evidence type="ECO:0000256" key="7">
    <source>
        <dbReference type="SAM" id="MobiDB-lite"/>
    </source>
</evidence>
<dbReference type="EMBL" id="SKBQ01000011">
    <property type="protein sequence ID" value="TPX18194.1"/>
    <property type="molecule type" value="Genomic_DNA"/>
</dbReference>
<organism evidence="9 10">
    <name type="scientific">Thyridium curvatum</name>
    <dbReference type="NCBI Taxonomy" id="1093900"/>
    <lineage>
        <taxon>Eukaryota</taxon>
        <taxon>Fungi</taxon>
        <taxon>Dikarya</taxon>
        <taxon>Ascomycota</taxon>
        <taxon>Pezizomycotina</taxon>
        <taxon>Sordariomycetes</taxon>
        <taxon>Sordariomycetidae</taxon>
        <taxon>Thyridiales</taxon>
        <taxon>Thyridiaceae</taxon>
        <taxon>Thyridium</taxon>
    </lineage>
</organism>
<sequence>MASSQVLTPTHEYPFAFAGPKPIMDPKERFYRQFQQEAVNIQEAIGQLSSIPKIGGERQDATDSILASISQLSNEVSDASDFVPAYDLRSYSQAVKALTDQLNEETAKLAPKTKFQFKPRAANITGVPKAGDDEFVPLPSVRGVPSGLAGPQPAADAQASSSIQSEKRDSVGALPSFPSKDYNAEMAKPGSSGVRKPSFSAARDVNISDHTGLHIILPSTASRATSSGSLTGLTGCVVDMSVPTAGQSAFAGLAIKSIAKSLIVAGHVNGPAHITGVSDSIVVVAARQVRIHECNNVDFYLHCGSRPIIEDCSGVRFAPIPACYLGEGVDPSTNQWDQVDDFKWLKAEHSPNWKILPAVERLAEEAWTKTVPGGPGVGTDDVLKKVGISSR</sequence>
<evidence type="ECO:0000256" key="1">
    <source>
        <dbReference type="ARBA" id="ARBA00004496"/>
    </source>
</evidence>
<dbReference type="STRING" id="1093900.A0A507BHD5"/>
<keyword evidence="5" id="KW-0143">Chaperone</keyword>
<feature type="domain" description="C-CAP/cofactor C-like" evidence="8">
    <location>
        <begin position="218"/>
        <end position="344"/>
    </location>
</feature>
<dbReference type="GO" id="GO:0007023">
    <property type="term" value="P:post-chaperonin tubulin folding pathway"/>
    <property type="evidence" value="ECO:0007669"/>
    <property type="project" value="InterPro"/>
</dbReference>
<name>A0A507BHD5_9PEZI</name>
<dbReference type="GeneID" id="41970150"/>
<evidence type="ECO:0000256" key="4">
    <source>
        <dbReference type="ARBA" id="ARBA00022990"/>
    </source>
</evidence>
<dbReference type="InterPro" id="IPR006599">
    <property type="entry name" value="CARP_motif"/>
</dbReference>